<dbReference type="RefSeq" id="WP_149688260.1">
    <property type="nucleotide sequence ID" value="NZ_SDPQ02000001.1"/>
</dbReference>
<feature type="domain" description="Putative zinc-finger" evidence="4">
    <location>
        <begin position="12"/>
        <end position="36"/>
    </location>
</feature>
<evidence type="ECO:0000256" key="2">
    <source>
        <dbReference type="ARBA" id="ARBA00023163"/>
    </source>
</evidence>
<keyword evidence="3" id="KW-0812">Transmembrane</keyword>
<evidence type="ECO:0000313" key="5">
    <source>
        <dbReference type="EMBL" id="KAA1400161.1"/>
    </source>
</evidence>
<evidence type="ECO:0000313" key="6">
    <source>
        <dbReference type="Proteomes" id="UP000380867"/>
    </source>
</evidence>
<dbReference type="InterPro" id="IPR027383">
    <property type="entry name" value="Znf_put"/>
</dbReference>
<dbReference type="Pfam" id="PF13490">
    <property type="entry name" value="zf-HC2"/>
    <property type="match status" value="1"/>
</dbReference>
<keyword evidence="2" id="KW-0804">Transcription</keyword>
<dbReference type="Proteomes" id="UP000380867">
    <property type="component" value="Unassembled WGS sequence"/>
</dbReference>
<dbReference type="InterPro" id="IPR041916">
    <property type="entry name" value="Anti_sigma_zinc_sf"/>
</dbReference>
<dbReference type="EMBL" id="SDPQ02000001">
    <property type="protein sequence ID" value="KAA1400161.1"/>
    <property type="molecule type" value="Genomic_DNA"/>
</dbReference>
<dbReference type="OrthoDB" id="5242431at2"/>
<keyword evidence="6" id="KW-1185">Reference proteome</keyword>
<evidence type="ECO:0000256" key="3">
    <source>
        <dbReference type="SAM" id="Phobius"/>
    </source>
</evidence>
<protein>
    <recommendedName>
        <fullName evidence="4">Putative zinc-finger domain-containing protein</fullName>
    </recommendedName>
</protein>
<evidence type="ECO:0000256" key="1">
    <source>
        <dbReference type="ARBA" id="ARBA00023015"/>
    </source>
</evidence>
<feature type="transmembrane region" description="Helical" evidence="3">
    <location>
        <begin position="90"/>
        <end position="110"/>
    </location>
</feature>
<gene>
    <name evidence="5" type="ORF">ESP70_005350</name>
</gene>
<dbReference type="AlphaFoldDB" id="A0A5M4FJC6"/>
<dbReference type="Gene3D" id="1.10.10.1320">
    <property type="entry name" value="Anti-sigma factor, zinc-finger domain"/>
    <property type="match status" value="1"/>
</dbReference>
<sequence length="222" mass="23327">MNDDPFHDWDAAYVLGQLGPDDRRAYEQHLTTCAACSAAVAELAGMPGILASLTKDEAIALLEPIEEPESDGLVTRLATAAVRRRRRIRLAIAGAGVAAALSLGVAGYVVGSADDSPSGQFAAMSAVQPGIMTASLRVEKKDWGTRLDWNCHYLATSGYSAKRVYELVVIDTSGHETIAASWVATSPKATSLSTSSAVPKGSIARVEIRVAGSAEPLTETQL</sequence>
<keyword evidence="1" id="KW-0805">Transcription regulation</keyword>
<organism evidence="5 6">
    <name type="scientific">Aeromicrobium ginsengisoli</name>
    <dbReference type="NCBI Taxonomy" id="363867"/>
    <lineage>
        <taxon>Bacteria</taxon>
        <taxon>Bacillati</taxon>
        <taxon>Actinomycetota</taxon>
        <taxon>Actinomycetes</taxon>
        <taxon>Propionibacteriales</taxon>
        <taxon>Nocardioidaceae</taxon>
        <taxon>Aeromicrobium</taxon>
    </lineage>
</organism>
<name>A0A5M4FJC6_9ACTN</name>
<reference evidence="5" key="1">
    <citation type="submission" date="2019-09" db="EMBL/GenBank/DDBJ databases">
        <authorList>
            <person name="Li J."/>
        </authorList>
    </citation>
    <scope>NUCLEOTIDE SEQUENCE [LARGE SCALE GENOMIC DNA]</scope>
    <source>
        <strain evidence="5">JCM 14732</strain>
    </source>
</reference>
<comment type="caution">
    <text evidence="5">The sequence shown here is derived from an EMBL/GenBank/DDBJ whole genome shotgun (WGS) entry which is preliminary data.</text>
</comment>
<keyword evidence="3" id="KW-0472">Membrane</keyword>
<evidence type="ECO:0000259" key="4">
    <source>
        <dbReference type="Pfam" id="PF13490"/>
    </source>
</evidence>
<accession>A0A5M4FJC6</accession>
<proteinExistence type="predicted"/>
<keyword evidence="3" id="KW-1133">Transmembrane helix</keyword>